<reference evidence="8 9" key="1">
    <citation type="submission" date="2016-02" db="EMBL/GenBank/DDBJ databases">
        <title>Comparative genomic and transcriptomic foundation for Pichia pastoris.</title>
        <authorList>
            <person name="Love K.R."/>
            <person name="Shah K.A."/>
            <person name="Whittaker C.A."/>
            <person name="Wu J."/>
            <person name="Bartlett M.C."/>
            <person name="Ma D."/>
            <person name="Leeson R.L."/>
            <person name="Priest M."/>
            <person name="Young S.K."/>
            <person name="Love J.C."/>
        </authorList>
    </citation>
    <scope>NUCLEOTIDE SEQUENCE [LARGE SCALE GENOMIC DNA]</scope>
    <source>
        <strain evidence="8 9">ATCC 28485</strain>
    </source>
</reference>
<evidence type="ECO:0000256" key="2">
    <source>
        <dbReference type="ARBA" id="ARBA00023230"/>
    </source>
</evidence>
<dbReference type="Gene3D" id="3.10.20.90">
    <property type="entry name" value="Phosphatidylinositol 3-kinase Catalytic Subunit, Chain A, domain 1"/>
    <property type="match status" value="1"/>
</dbReference>
<dbReference type="Pfam" id="PF23187">
    <property type="entry name" value="UBX7_N"/>
    <property type="match status" value="1"/>
</dbReference>
<dbReference type="GO" id="GO:0006986">
    <property type="term" value="P:response to unfolded protein"/>
    <property type="evidence" value="ECO:0007669"/>
    <property type="project" value="UniProtKB-KW"/>
</dbReference>
<dbReference type="CDD" id="cd01767">
    <property type="entry name" value="UBX"/>
    <property type="match status" value="1"/>
</dbReference>
<feature type="region of interest" description="Disordered" evidence="6">
    <location>
        <begin position="316"/>
        <end position="447"/>
    </location>
</feature>
<feature type="compositionally biased region" description="Polar residues" evidence="6">
    <location>
        <begin position="345"/>
        <end position="354"/>
    </location>
</feature>
<evidence type="ECO:0000256" key="6">
    <source>
        <dbReference type="SAM" id="MobiDB-lite"/>
    </source>
</evidence>
<proteinExistence type="predicted"/>
<organism evidence="8 9">
    <name type="scientific">Komagataella pastoris</name>
    <name type="common">Yeast</name>
    <name type="synonym">Pichia pastoris</name>
    <dbReference type="NCBI Taxonomy" id="4922"/>
    <lineage>
        <taxon>Eukaryota</taxon>
        <taxon>Fungi</taxon>
        <taxon>Dikarya</taxon>
        <taxon>Ascomycota</taxon>
        <taxon>Saccharomycotina</taxon>
        <taxon>Pichiomycetes</taxon>
        <taxon>Pichiales</taxon>
        <taxon>Pichiaceae</taxon>
        <taxon>Komagataella</taxon>
    </lineage>
</organism>
<evidence type="ECO:0000313" key="9">
    <source>
        <dbReference type="Proteomes" id="UP000094565"/>
    </source>
</evidence>
<feature type="compositionally biased region" description="Polar residues" evidence="6">
    <location>
        <begin position="316"/>
        <end position="326"/>
    </location>
</feature>
<dbReference type="SUPFAM" id="SSF54236">
    <property type="entry name" value="Ubiquitin-like"/>
    <property type="match status" value="1"/>
</dbReference>
<evidence type="ECO:0000256" key="5">
    <source>
        <dbReference type="ARBA" id="ARBA00046062"/>
    </source>
</evidence>
<dbReference type="GO" id="GO:0036503">
    <property type="term" value="P:ERAD pathway"/>
    <property type="evidence" value="ECO:0007669"/>
    <property type="project" value="TreeGrafter"/>
</dbReference>
<comment type="subunit">
    <text evidence="3">Directly interacts with VCP. Interacts with UBQLN1. Forms a complex with VCP and UBQLN1.</text>
</comment>
<feature type="region of interest" description="Disordered" evidence="6">
    <location>
        <begin position="172"/>
        <end position="193"/>
    </location>
</feature>
<comment type="function">
    <text evidence="5">Involved in endoplasmic reticulum-associated protein degradation (ERAD). Acts as a platform to recruit both UBQLN1 and VCP to the ER during ERAD.</text>
</comment>
<dbReference type="EMBL" id="CP014584">
    <property type="protein sequence ID" value="ANZ74092.1"/>
    <property type="molecule type" value="Genomic_DNA"/>
</dbReference>
<feature type="domain" description="UBX" evidence="7">
    <location>
        <begin position="201"/>
        <end position="280"/>
    </location>
</feature>
<dbReference type="PROSITE" id="PS50033">
    <property type="entry name" value="UBX"/>
    <property type="match status" value="1"/>
</dbReference>
<dbReference type="GO" id="GO:0005789">
    <property type="term" value="C:endoplasmic reticulum membrane"/>
    <property type="evidence" value="ECO:0007669"/>
    <property type="project" value="UniProtKB-SubCell"/>
</dbReference>
<dbReference type="PANTHER" id="PTHR46424:SF1">
    <property type="entry name" value="UBX DOMAIN-CONTAINING PROTEIN 4"/>
    <property type="match status" value="1"/>
</dbReference>
<dbReference type="Proteomes" id="UP000094565">
    <property type="component" value="Chromosome 1"/>
</dbReference>
<feature type="compositionally biased region" description="Basic and acidic residues" evidence="6">
    <location>
        <begin position="388"/>
        <end position="401"/>
    </location>
</feature>
<keyword evidence="9" id="KW-1185">Reference proteome</keyword>
<dbReference type="SUPFAM" id="SSF52833">
    <property type="entry name" value="Thioredoxin-like"/>
    <property type="match status" value="1"/>
</dbReference>
<evidence type="ECO:0000256" key="3">
    <source>
        <dbReference type="ARBA" id="ARBA00038812"/>
    </source>
</evidence>
<evidence type="ECO:0000313" key="8">
    <source>
        <dbReference type="EMBL" id="ANZ74092.1"/>
    </source>
</evidence>
<evidence type="ECO:0000256" key="4">
    <source>
        <dbReference type="ARBA" id="ARBA00041575"/>
    </source>
</evidence>
<sequence>MTESLFQYEVGPAIQAALEQQKFLLIYSATDGEDKWGNELILNNPKFPDLVKGKTITIKLVQGSRDFDNFKQVFPGVTVPSVLVINAGQVVELLQGPLTREEFNDRITKILSTQVKTSSNTQTKKEKESKPSLKKDSRYLAAEIYKKEQRKRQQQEKEERDRILELVRLDQRERKRRQSSSPSEKDTVSEPLMENVHGIHDNDEMYIIQLRLFDGTAIRHAFNSQDNLENVRHFITESYPEYQQKTYYFYKPLQRITFSDTDEFKTLFDLKLNRASLILKPREFYGTGNNTNSSFTPAGSSIFGRIQGFIGSVMGHSQTTASSNQESTKEESSEDHVEDEEFMSCNGSMKSPQHSPLLRSEGNAPFLSHPNQSSLNLNSSASNFSVTEPHRTEEALSRPESRNSNSILSSRINSSTRIRTLNHQGEDPDKRQVFNGNNLDLVDDKNK</sequence>
<feature type="compositionally biased region" description="Low complexity" evidence="6">
    <location>
        <begin position="367"/>
        <end position="385"/>
    </location>
</feature>
<protein>
    <recommendedName>
        <fullName evidence="4">UBX domain-containing protein 2</fullName>
    </recommendedName>
</protein>
<dbReference type="Pfam" id="PF00789">
    <property type="entry name" value="UBX"/>
    <property type="match status" value="1"/>
</dbReference>
<dbReference type="PANTHER" id="PTHR46424">
    <property type="entry name" value="UBX DOMAIN-CONTAINING PROTEIN 4"/>
    <property type="match status" value="1"/>
</dbReference>
<gene>
    <name evidence="8" type="primary">UBX7</name>
    <name evidence="8" type="ORF">ATY40_BA7501561</name>
</gene>
<dbReference type="OrthoDB" id="3980783at2759"/>
<dbReference type="InterPro" id="IPR029071">
    <property type="entry name" value="Ubiquitin-like_domsf"/>
</dbReference>
<evidence type="ECO:0000259" key="7">
    <source>
        <dbReference type="PROSITE" id="PS50033"/>
    </source>
</evidence>
<name>A0A1B2J803_PICPA</name>
<dbReference type="AlphaFoldDB" id="A0A1B2J803"/>
<dbReference type="InterPro" id="IPR001012">
    <property type="entry name" value="UBX_dom"/>
</dbReference>
<dbReference type="SMART" id="SM00166">
    <property type="entry name" value="UBX"/>
    <property type="match status" value="1"/>
</dbReference>
<evidence type="ECO:0000256" key="1">
    <source>
        <dbReference type="ARBA" id="ARBA00004406"/>
    </source>
</evidence>
<dbReference type="InterPro" id="IPR036249">
    <property type="entry name" value="Thioredoxin-like_sf"/>
</dbReference>
<keyword evidence="2" id="KW-0834">Unfolded protein response</keyword>
<feature type="compositionally biased region" description="Low complexity" evidence="6">
    <location>
        <begin position="402"/>
        <end position="421"/>
    </location>
</feature>
<accession>A0A1B2J803</accession>
<comment type="subcellular location">
    <subcellularLocation>
        <location evidence="1">Endoplasmic reticulum membrane</location>
        <topology evidence="1">Peripheral membrane protein</topology>
    </subcellularLocation>
</comment>